<keyword evidence="7 10" id="KW-0560">Oxidoreductase</keyword>
<dbReference type="InterPro" id="IPR001287">
    <property type="entry name" value="NO2-reductase_Cu"/>
</dbReference>
<keyword evidence="8 10" id="KW-0186">Copper</keyword>
<evidence type="ECO:0000256" key="6">
    <source>
        <dbReference type="ARBA" id="ARBA00022737"/>
    </source>
</evidence>
<evidence type="ECO:0000256" key="2">
    <source>
        <dbReference type="ARBA" id="ARBA00011233"/>
    </source>
</evidence>
<evidence type="ECO:0000256" key="9">
    <source>
        <dbReference type="ARBA" id="ARBA00049340"/>
    </source>
</evidence>
<dbReference type="Pfam" id="PF07732">
    <property type="entry name" value="Cu-oxidase_3"/>
    <property type="match status" value="1"/>
</dbReference>
<comment type="cofactor">
    <cofactor evidence="10">
        <name>Cu(2+)</name>
        <dbReference type="ChEBI" id="CHEBI:29036"/>
    </cofactor>
    <text evidence="10">Binds 1 Cu(+) ion.</text>
</comment>
<organism evidence="13 14">
    <name type="scientific">Neoaquamicrobium sediminum</name>
    <dbReference type="NCBI Taxonomy" id="1849104"/>
    <lineage>
        <taxon>Bacteria</taxon>
        <taxon>Pseudomonadati</taxon>
        <taxon>Pseudomonadota</taxon>
        <taxon>Alphaproteobacteria</taxon>
        <taxon>Hyphomicrobiales</taxon>
        <taxon>Phyllobacteriaceae</taxon>
        <taxon>Neoaquamicrobium</taxon>
    </lineage>
</organism>
<evidence type="ECO:0000256" key="3">
    <source>
        <dbReference type="ARBA" id="ARBA00011882"/>
    </source>
</evidence>
<dbReference type="RefSeq" id="WP_368805274.1">
    <property type="nucleotide sequence ID" value="NZ_JAZHFV010000017.1"/>
</dbReference>
<dbReference type="PRINTS" id="PR00695">
    <property type="entry name" value="CUNO2RDTASE"/>
</dbReference>
<evidence type="ECO:0000259" key="12">
    <source>
        <dbReference type="Pfam" id="PF07732"/>
    </source>
</evidence>
<comment type="catalytic activity">
    <reaction evidence="9 10">
        <text>nitric oxide + Fe(III)-[cytochrome c] + H2O = Fe(II)-[cytochrome c] + nitrite + 2 H(+)</text>
        <dbReference type="Rhea" id="RHEA:15233"/>
        <dbReference type="Rhea" id="RHEA-COMP:10350"/>
        <dbReference type="Rhea" id="RHEA-COMP:14399"/>
        <dbReference type="ChEBI" id="CHEBI:15377"/>
        <dbReference type="ChEBI" id="CHEBI:15378"/>
        <dbReference type="ChEBI" id="CHEBI:16301"/>
        <dbReference type="ChEBI" id="CHEBI:16480"/>
        <dbReference type="ChEBI" id="CHEBI:29033"/>
        <dbReference type="ChEBI" id="CHEBI:29034"/>
        <dbReference type="EC" id="1.7.2.1"/>
    </reaction>
</comment>
<evidence type="ECO:0000256" key="5">
    <source>
        <dbReference type="ARBA" id="ARBA00022723"/>
    </source>
</evidence>
<dbReference type="InterPro" id="IPR011707">
    <property type="entry name" value="Cu-oxidase-like_N"/>
</dbReference>
<comment type="caution">
    <text evidence="13">The sequence shown here is derived from an EMBL/GenBank/DDBJ whole genome shotgun (WGS) entry which is preliminary data.</text>
</comment>
<comment type="similarity">
    <text evidence="1 10">Belongs to the multicopper oxidase family.</text>
</comment>
<evidence type="ECO:0000256" key="8">
    <source>
        <dbReference type="ARBA" id="ARBA00023008"/>
    </source>
</evidence>
<dbReference type="Gene3D" id="2.60.40.420">
    <property type="entry name" value="Cupredoxins - blue copper proteins"/>
    <property type="match status" value="2"/>
</dbReference>
<proteinExistence type="inferred from homology"/>
<feature type="region of interest" description="Disordered" evidence="11">
    <location>
        <begin position="1"/>
        <end position="20"/>
    </location>
</feature>
<dbReference type="PANTHER" id="PTHR11709:SF394">
    <property type="entry name" value="FI03373P-RELATED"/>
    <property type="match status" value="1"/>
</dbReference>
<sequence>MSPKQTTSGSDQSAEEDKSISRRRLLVGSVGAVGGLVAAEAALAQTAGAHSAHTGGAPADGTQMAQHRTYPGSLSNRIYSINPVHPDMADIAENPTNIPPPLTRREPATVRVDLETKEIEAHLDDKAMFRFWTFNGNVPGPFVRVRVGDQVEVHLKNPEDSWMMHNVDFHACTGPGGGAGATTAAPGEERSFTFKALNPGLYVYHCAVPPVALHIANGMYGLILVEPEDGLPPVDREFYVMQGEIYTEEPFGSSGLLTESYDKLLNERPEYFVFNGHVGALTDHYPLKAQVGETVRIFFGVGGPNYTSGFHVIGEIFDKAYQLGSVTSPPITDVQSISVPPGSANIVEFKCEVPGRYVLVDHALSRAERGLAGYLIVEGPDNPDVFNAPPNPHDSGH</sequence>
<dbReference type="PANTHER" id="PTHR11709">
    <property type="entry name" value="MULTI-COPPER OXIDASE"/>
    <property type="match status" value="1"/>
</dbReference>
<comment type="cofactor">
    <cofactor evidence="10">
        <name>Cu(+)</name>
        <dbReference type="ChEBI" id="CHEBI:49552"/>
    </cofactor>
    <text evidence="10">Binds 1 Cu(+) ion.</text>
</comment>
<dbReference type="EC" id="1.7.2.1" evidence="3 10"/>
<dbReference type="NCBIfam" id="TIGR02376">
    <property type="entry name" value="Cu_nitrite_red"/>
    <property type="match status" value="1"/>
</dbReference>
<accession>A0ABV3X1H3</accession>
<evidence type="ECO:0000256" key="4">
    <source>
        <dbReference type="ARBA" id="ARBA00017290"/>
    </source>
</evidence>
<evidence type="ECO:0000256" key="7">
    <source>
        <dbReference type="ARBA" id="ARBA00023002"/>
    </source>
</evidence>
<dbReference type="InterPro" id="IPR006311">
    <property type="entry name" value="TAT_signal"/>
</dbReference>
<dbReference type="EMBL" id="JAZHFV010000017">
    <property type="protein sequence ID" value="MEX4010610.1"/>
    <property type="molecule type" value="Genomic_DNA"/>
</dbReference>
<keyword evidence="6" id="KW-0677">Repeat</keyword>
<name>A0ABV3X1H3_9HYPH</name>
<feature type="domain" description="Plastocyanin-like" evidence="12">
    <location>
        <begin position="118"/>
        <end position="228"/>
    </location>
</feature>
<keyword evidence="5 10" id="KW-0479">Metal-binding</keyword>
<dbReference type="SUPFAM" id="SSF49503">
    <property type="entry name" value="Cupredoxins"/>
    <property type="match status" value="2"/>
</dbReference>
<feature type="compositionally biased region" description="Polar residues" evidence="11">
    <location>
        <begin position="1"/>
        <end position="12"/>
    </location>
</feature>
<dbReference type="CDD" id="cd04208">
    <property type="entry name" value="CuRO_2_CuNIR"/>
    <property type="match status" value="1"/>
</dbReference>
<evidence type="ECO:0000313" key="13">
    <source>
        <dbReference type="EMBL" id="MEX4010610.1"/>
    </source>
</evidence>
<dbReference type="InterPro" id="IPR008972">
    <property type="entry name" value="Cupredoxin"/>
</dbReference>
<dbReference type="PROSITE" id="PS51318">
    <property type="entry name" value="TAT"/>
    <property type="match status" value="1"/>
</dbReference>
<gene>
    <name evidence="13" type="primary">nirK</name>
    <name evidence="13" type="ORF">V1479_25205</name>
</gene>
<dbReference type="Proteomes" id="UP001559025">
    <property type="component" value="Unassembled WGS sequence"/>
</dbReference>
<comment type="subunit">
    <text evidence="2 10">Homotrimer.</text>
</comment>
<protein>
    <recommendedName>
        <fullName evidence="4 10">Copper-containing nitrite reductase</fullName>
        <ecNumber evidence="3 10">1.7.2.1</ecNumber>
    </recommendedName>
</protein>
<reference evidence="13 14" key="1">
    <citation type="submission" date="2024-01" db="EMBL/GenBank/DDBJ databases">
        <title>New evidence supports the origin of RcGTA from prophage.</title>
        <authorList>
            <person name="Xu Y."/>
            <person name="Liu B."/>
            <person name="Chen F."/>
        </authorList>
    </citation>
    <scope>NUCLEOTIDE SEQUENCE [LARGE SCALE GENOMIC DNA]</scope>
    <source>
        <strain evidence="13 14">CBW1107-2</strain>
    </source>
</reference>
<dbReference type="CDD" id="cd11020">
    <property type="entry name" value="CuRO_1_CuNIR"/>
    <property type="match status" value="1"/>
</dbReference>
<evidence type="ECO:0000256" key="1">
    <source>
        <dbReference type="ARBA" id="ARBA00010609"/>
    </source>
</evidence>
<evidence type="ECO:0000313" key="14">
    <source>
        <dbReference type="Proteomes" id="UP001559025"/>
    </source>
</evidence>
<dbReference type="InterPro" id="IPR045087">
    <property type="entry name" value="Cu-oxidase_fam"/>
</dbReference>
<evidence type="ECO:0000256" key="10">
    <source>
        <dbReference type="RuleBase" id="RU365025"/>
    </source>
</evidence>
<evidence type="ECO:0000256" key="11">
    <source>
        <dbReference type="SAM" id="MobiDB-lite"/>
    </source>
</evidence>
<dbReference type="GO" id="GO:0050421">
    <property type="term" value="F:nitrite reductase (NO-forming) activity"/>
    <property type="evidence" value="ECO:0007669"/>
    <property type="project" value="UniProtKB-EC"/>
</dbReference>
<keyword evidence="14" id="KW-1185">Reference proteome</keyword>